<dbReference type="EMBL" id="BIFY01000095">
    <property type="protein sequence ID" value="GCE61922.1"/>
    <property type="molecule type" value="Genomic_DNA"/>
</dbReference>
<organism evidence="2 3">
    <name type="scientific">Microcystis aeruginosa NIES-4285</name>
    <dbReference type="NCBI Taxonomy" id="2497681"/>
    <lineage>
        <taxon>Bacteria</taxon>
        <taxon>Bacillati</taxon>
        <taxon>Cyanobacteriota</taxon>
        <taxon>Cyanophyceae</taxon>
        <taxon>Oscillatoriophycideae</taxon>
        <taxon>Chroococcales</taxon>
        <taxon>Microcystaceae</taxon>
        <taxon>Microcystis</taxon>
    </lineage>
</organism>
<dbReference type="RefSeq" id="WP_130758101.1">
    <property type="nucleotide sequence ID" value="NZ_BIFY01000095.1"/>
</dbReference>
<protein>
    <recommendedName>
        <fullName evidence="1">Methyltransferase type 11 domain-containing protein</fullName>
    </recommendedName>
</protein>
<evidence type="ECO:0000313" key="2">
    <source>
        <dbReference type="EMBL" id="GCE61922.1"/>
    </source>
</evidence>
<dbReference type="SUPFAM" id="SSF53335">
    <property type="entry name" value="S-adenosyl-L-methionine-dependent methyltransferases"/>
    <property type="match status" value="1"/>
</dbReference>
<sequence length="223" mass="26237">MGKNIMNLLVYRIHDGELKHFASKYFRGCLIDIGCGTKPYKELLEPYITKHIGVDSENTLHDKSKIDIFGTAYQIPVEDSSFDCAICTAVLEHLEEPELALRECHRVLESRGVAIYSVPFIWHLHEEPRDFYRFSKYGLQYLFEKTGFEVLELKALSGFWVTFGQLLVYNLYRIDRGLLRWLRIIDAVAILIQAFFYGLERIDKTEQWTWMYMVVAQKKHEIK</sequence>
<evidence type="ECO:0000313" key="3">
    <source>
        <dbReference type="Proteomes" id="UP000289660"/>
    </source>
</evidence>
<dbReference type="AlphaFoldDB" id="A0A402DI60"/>
<reference evidence="3" key="1">
    <citation type="submission" date="2018-12" db="EMBL/GenBank/DDBJ databases">
        <title>Genome sequence of Microcystis aeruginosa NIES-4285.</title>
        <authorList>
            <person name="Tanabe Y."/>
        </authorList>
    </citation>
    <scope>NUCLEOTIDE SEQUENCE [LARGE SCALE GENOMIC DNA]</scope>
    <source>
        <strain evidence="3">NIES-4285</strain>
    </source>
</reference>
<accession>A0A402DI60</accession>
<dbReference type="CDD" id="cd02440">
    <property type="entry name" value="AdoMet_MTases"/>
    <property type="match status" value="1"/>
</dbReference>
<proteinExistence type="predicted"/>
<evidence type="ECO:0000259" key="1">
    <source>
        <dbReference type="Pfam" id="PF08241"/>
    </source>
</evidence>
<dbReference type="Proteomes" id="UP000289660">
    <property type="component" value="Unassembled WGS sequence"/>
</dbReference>
<feature type="domain" description="Methyltransferase type 11" evidence="1">
    <location>
        <begin position="31"/>
        <end position="115"/>
    </location>
</feature>
<gene>
    <name evidence="2" type="ORF">MiAbB_03865</name>
</gene>
<dbReference type="Pfam" id="PF08241">
    <property type="entry name" value="Methyltransf_11"/>
    <property type="match status" value="1"/>
</dbReference>
<dbReference type="GO" id="GO:0008757">
    <property type="term" value="F:S-adenosylmethionine-dependent methyltransferase activity"/>
    <property type="evidence" value="ECO:0007669"/>
    <property type="project" value="InterPro"/>
</dbReference>
<comment type="caution">
    <text evidence="2">The sequence shown here is derived from an EMBL/GenBank/DDBJ whole genome shotgun (WGS) entry which is preliminary data.</text>
</comment>
<name>A0A402DI60_MICAE</name>
<dbReference type="InterPro" id="IPR013216">
    <property type="entry name" value="Methyltransf_11"/>
</dbReference>
<dbReference type="InterPro" id="IPR029063">
    <property type="entry name" value="SAM-dependent_MTases_sf"/>
</dbReference>
<dbReference type="Gene3D" id="3.40.50.150">
    <property type="entry name" value="Vaccinia Virus protein VP39"/>
    <property type="match status" value="1"/>
</dbReference>